<sequence length="988" mass="109798">MHTTLKREANQTSFPFVSKRERRKYLFLKETNLVSTGSTSPEFEELIDFILGLPAKCQHEILFLVQQNPYGADQKLAVQVRQAANNDRSQPRIQFLAARSHPANDVSSASSKRNSQEWPLPGLPFRKKDKDDPRRGSEETELMHRERTDASSGSTAYQSNSSYSEVKTAYDGRQISNEPEARTVNAHHKRAWIRGALLSTYLACIVLLVNIIITLLATLRAYGKYESVEFISVPIYQGKCSVSRNWDTGLHFLINCLSAVTLATSSYCMQCLSSPSRADTDRAHDQGTWLEIGTASVSNFRFVGYKRLGLWLVLLLSSLPIHIIYNSVIFASTAVHQYKVLVAPNIGDYSLVASECVRSALNLTKFDFLQSMTHDSFERLSPKECIDTFAVDYLPGSGTLVILTDDLGHENVTVWDSGTGSGPRRAMKKGKKDYDWMCRGQQGLDECNDDQIDPANWKVTASPLEVKRLNITAPTQKGTVTFNKDTYAEVSPCYSKPLTAPDTLCRDMEILYRYISENQDIGAVSRFLRDPQNWANSSWADAVTAESISECAYPNENEPAKTETFKAAGCLSEKIPENCELRFSFPVAIAILGLNIVNVICMFITAHDARDDVLLTIGDAISSFLSQPDPNSRGRCLSSKSNVYTRAFTTSSETRYSEVNIPKRLPRPRRWFHSVNSFHWYIVVALYFASLAAAIYLHRIEFGSGYGEGKLPGFSADSAKAGSAISIFSLKSSRSKDIMSLMILAHSPQLVISISYFLYNNILTSMLLAAEYNGYALHRNYLRVTKPQGKQMSEFYISLPYKYSLPLIAVFVVLHWLASQSLFFAQEIPYYFDGRLADKYIMSSLGFSPIPMIIAMTLGSLMLVAVSALSMRRFGSRMPLAGNCSAGISAACHPPENDRDAAYEPVKWGEVVTATLQEFRNLSANGGEDDARSTLSRASTATQSRGSKSTSVRVSHAMTALSLESAGVAHCSFTSHDVVTPSSRRLYS</sequence>
<keyword evidence="2" id="KW-0812">Transmembrane</keyword>
<feature type="domain" description="DUF6536" evidence="3">
    <location>
        <begin position="192"/>
        <end position="344"/>
    </location>
</feature>
<evidence type="ECO:0000256" key="1">
    <source>
        <dbReference type="SAM" id="MobiDB-lite"/>
    </source>
</evidence>
<organism evidence="4 5">
    <name type="scientific">Ajellomyces capsulatus</name>
    <name type="common">Darling's disease fungus</name>
    <name type="synonym">Histoplasma capsulatum</name>
    <dbReference type="NCBI Taxonomy" id="5037"/>
    <lineage>
        <taxon>Eukaryota</taxon>
        <taxon>Fungi</taxon>
        <taxon>Dikarya</taxon>
        <taxon>Ascomycota</taxon>
        <taxon>Pezizomycotina</taxon>
        <taxon>Eurotiomycetes</taxon>
        <taxon>Eurotiomycetidae</taxon>
        <taxon>Onygenales</taxon>
        <taxon>Ajellomycetaceae</taxon>
        <taxon>Histoplasma</taxon>
    </lineage>
</organism>
<feature type="compositionally biased region" description="Basic and acidic residues" evidence="1">
    <location>
        <begin position="126"/>
        <end position="149"/>
    </location>
</feature>
<dbReference type="EMBL" id="CP069115">
    <property type="protein sequence ID" value="QSS66249.1"/>
    <property type="molecule type" value="Genomic_DNA"/>
</dbReference>
<dbReference type="Proteomes" id="UP000663671">
    <property type="component" value="Chromosome 3"/>
</dbReference>
<gene>
    <name evidence="4" type="ORF">I7I51_07106</name>
</gene>
<feature type="transmembrane region" description="Helical" evidence="2">
    <location>
        <begin position="583"/>
        <end position="606"/>
    </location>
</feature>
<keyword evidence="2" id="KW-0472">Membrane</keyword>
<protein>
    <recommendedName>
        <fullName evidence="3">DUF6536 domain-containing protein</fullName>
    </recommendedName>
</protein>
<feature type="transmembrane region" description="Helical" evidence="2">
    <location>
        <begin position="196"/>
        <end position="219"/>
    </location>
</feature>
<accession>A0A8A1MK35</accession>
<feature type="transmembrane region" description="Helical" evidence="2">
    <location>
        <begin position="308"/>
        <end position="331"/>
    </location>
</feature>
<feature type="compositionally biased region" description="Polar residues" evidence="1">
    <location>
        <begin position="150"/>
        <end position="165"/>
    </location>
</feature>
<evidence type="ECO:0000256" key="2">
    <source>
        <dbReference type="SAM" id="Phobius"/>
    </source>
</evidence>
<name>A0A8A1MK35_AJECA</name>
<evidence type="ECO:0000313" key="4">
    <source>
        <dbReference type="EMBL" id="QSS66249.1"/>
    </source>
</evidence>
<feature type="region of interest" description="Disordered" evidence="1">
    <location>
        <begin position="99"/>
        <end position="171"/>
    </location>
</feature>
<proteinExistence type="predicted"/>
<feature type="transmembrane region" description="Helical" evidence="2">
    <location>
        <begin position="803"/>
        <end position="825"/>
    </location>
</feature>
<dbReference type="Pfam" id="PF20163">
    <property type="entry name" value="DUF6536"/>
    <property type="match status" value="1"/>
</dbReference>
<feature type="compositionally biased region" description="Polar residues" evidence="1">
    <location>
        <begin position="933"/>
        <end position="953"/>
    </location>
</feature>
<dbReference type="OrthoDB" id="5429634at2759"/>
<keyword evidence="2" id="KW-1133">Transmembrane helix</keyword>
<dbReference type="AlphaFoldDB" id="A0A8A1MK35"/>
<feature type="compositionally biased region" description="Polar residues" evidence="1">
    <location>
        <begin position="105"/>
        <end position="117"/>
    </location>
</feature>
<dbReference type="PANTHER" id="PTHR35395">
    <property type="entry name" value="DUF6536 DOMAIN-CONTAINING PROTEIN"/>
    <property type="match status" value="1"/>
</dbReference>
<feature type="transmembrane region" description="Helical" evidence="2">
    <location>
        <begin position="678"/>
        <end position="697"/>
    </location>
</feature>
<dbReference type="VEuPathDB" id="FungiDB:I7I51_07106"/>
<feature type="transmembrane region" description="Helical" evidence="2">
    <location>
        <begin position="845"/>
        <end position="869"/>
    </location>
</feature>
<reference evidence="4" key="1">
    <citation type="submission" date="2021-01" db="EMBL/GenBank/DDBJ databases">
        <title>Chromosome-level genome assembly of a human fungal pathogen reveals clustering of transcriptionally co-regulated genes.</title>
        <authorList>
            <person name="Voorhies M."/>
            <person name="Cohen S."/>
            <person name="Shea T.P."/>
            <person name="Petrus S."/>
            <person name="Munoz J.F."/>
            <person name="Poplawski S."/>
            <person name="Goldman W.E."/>
            <person name="Michael T."/>
            <person name="Cuomo C.A."/>
            <person name="Sil A."/>
            <person name="Beyhan S."/>
        </authorList>
    </citation>
    <scope>NUCLEOTIDE SEQUENCE</scope>
    <source>
        <strain evidence="4">WU24</strain>
    </source>
</reference>
<dbReference type="InterPro" id="IPR046623">
    <property type="entry name" value="DUF6536"/>
</dbReference>
<feature type="region of interest" description="Disordered" evidence="1">
    <location>
        <begin position="924"/>
        <end position="953"/>
    </location>
</feature>
<evidence type="ECO:0000259" key="3">
    <source>
        <dbReference type="Pfam" id="PF20163"/>
    </source>
</evidence>
<evidence type="ECO:0000313" key="5">
    <source>
        <dbReference type="Proteomes" id="UP000663671"/>
    </source>
</evidence>
<dbReference type="PANTHER" id="PTHR35395:SF1">
    <property type="entry name" value="DUF6536 DOMAIN-CONTAINING PROTEIN"/>
    <property type="match status" value="1"/>
</dbReference>